<gene>
    <name evidence="1" type="ORF">LK996_14415</name>
</gene>
<accession>A0ABS8JKY3</accession>
<reference evidence="1" key="1">
    <citation type="submission" date="2021-10" db="EMBL/GenBank/DDBJ databases">
        <authorList>
            <person name="Lyu M."/>
            <person name="Wang X."/>
            <person name="Meng X."/>
            <person name="Xu K."/>
        </authorList>
    </citation>
    <scope>NUCLEOTIDE SEQUENCE</scope>
    <source>
        <strain evidence="1">A6</strain>
    </source>
</reference>
<evidence type="ECO:0000313" key="1">
    <source>
        <dbReference type="EMBL" id="MCC8364266.1"/>
    </source>
</evidence>
<dbReference type="EMBL" id="JAJGAK010000004">
    <property type="protein sequence ID" value="MCC8364266.1"/>
    <property type="molecule type" value="Genomic_DNA"/>
</dbReference>
<keyword evidence="2" id="KW-1185">Reference proteome</keyword>
<proteinExistence type="predicted"/>
<name>A0ABS8JKY3_9GAMM</name>
<protein>
    <submittedName>
        <fullName evidence="1">Uncharacterized protein</fullName>
    </submittedName>
</protein>
<evidence type="ECO:0000313" key="2">
    <source>
        <dbReference type="Proteomes" id="UP001165293"/>
    </source>
</evidence>
<dbReference type="Proteomes" id="UP001165293">
    <property type="component" value="Unassembled WGS sequence"/>
</dbReference>
<comment type="caution">
    <text evidence="1">The sequence shown here is derived from an EMBL/GenBank/DDBJ whole genome shotgun (WGS) entry which is preliminary data.</text>
</comment>
<dbReference type="RefSeq" id="WP_230528061.1">
    <property type="nucleotide sequence ID" value="NZ_JAJGAK010000004.1"/>
</dbReference>
<sequence length="152" mass="16128">MRRRRRKSSGLGWTIALVAVAALAWFGRDYWMAYLPSSHAPATAQSIDSVVEAPAPAPAPAPEVAVGAPAAATTTVAPAPTPPTMSMIEAEARDAAARNAREQTLKVQRQLREAQQAHKEQADAAANDKNTRCIGGQKMKRVDNGWVQAGAC</sequence>
<organism evidence="1 2">
    <name type="scientific">Noviluteimonas lactosilytica</name>
    <dbReference type="NCBI Taxonomy" id="2888523"/>
    <lineage>
        <taxon>Bacteria</taxon>
        <taxon>Pseudomonadati</taxon>
        <taxon>Pseudomonadota</taxon>
        <taxon>Gammaproteobacteria</taxon>
        <taxon>Lysobacterales</taxon>
        <taxon>Lysobacteraceae</taxon>
        <taxon>Noviluteimonas</taxon>
    </lineage>
</organism>